<feature type="non-terminal residue" evidence="4">
    <location>
        <position position="361"/>
    </location>
</feature>
<organism evidence="4 5">
    <name type="scientific">Clydaea vesicula</name>
    <dbReference type="NCBI Taxonomy" id="447962"/>
    <lineage>
        <taxon>Eukaryota</taxon>
        <taxon>Fungi</taxon>
        <taxon>Fungi incertae sedis</taxon>
        <taxon>Chytridiomycota</taxon>
        <taxon>Chytridiomycota incertae sedis</taxon>
        <taxon>Chytridiomycetes</taxon>
        <taxon>Lobulomycetales</taxon>
        <taxon>Lobulomycetaceae</taxon>
        <taxon>Clydaea</taxon>
    </lineage>
</organism>
<dbReference type="EMBL" id="JADGJW010001566">
    <property type="protein sequence ID" value="KAJ3202480.1"/>
    <property type="molecule type" value="Genomic_DNA"/>
</dbReference>
<protein>
    <recommendedName>
        <fullName evidence="6">O-fucosyltransferase family protein</fullName>
    </recommendedName>
</protein>
<evidence type="ECO:0000256" key="1">
    <source>
        <dbReference type="ARBA" id="ARBA00022679"/>
    </source>
</evidence>
<evidence type="ECO:0000313" key="5">
    <source>
        <dbReference type="Proteomes" id="UP001211065"/>
    </source>
</evidence>
<accession>A0AAD5XVT3</accession>
<dbReference type="AlphaFoldDB" id="A0AAD5XVT3"/>
<dbReference type="Gene3D" id="3.40.50.11350">
    <property type="match status" value="1"/>
</dbReference>
<evidence type="ECO:0000256" key="3">
    <source>
        <dbReference type="ARBA" id="ARBA00023277"/>
    </source>
</evidence>
<dbReference type="Proteomes" id="UP001211065">
    <property type="component" value="Unassembled WGS sequence"/>
</dbReference>
<proteinExistence type="predicted"/>
<keyword evidence="1" id="KW-0808">Transferase</keyword>
<keyword evidence="5" id="KW-1185">Reference proteome</keyword>
<dbReference type="Pfam" id="PF10250">
    <property type="entry name" value="O-FucT"/>
    <property type="match status" value="1"/>
</dbReference>
<dbReference type="GO" id="GO:0006004">
    <property type="term" value="P:fucose metabolic process"/>
    <property type="evidence" value="ECO:0007669"/>
    <property type="project" value="UniProtKB-KW"/>
</dbReference>
<dbReference type="GO" id="GO:0016740">
    <property type="term" value="F:transferase activity"/>
    <property type="evidence" value="ECO:0007669"/>
    <property type="project" value="UniProtKB-KW"/>
</dbReference>
<dbReference type="InterPro" id="IPR019378">
    <property type="entry name" value="GDP-Fuc_O-FucTrfase"/>
</dbReference>
<gene>
    <name evidence="4" type="ORF">HK099_001835</name>
</gene>
<name>A0AAD5XVT3_9FUNG</name>
<keyword evidence="2" id="KW-0294">Fucose metabolism</keyword>
<sequence length="361" mass="41419">EQINNQLIEFKSACAIAHELERVLVLPLIGHRSAQTDADWDFTFKISEFHWVPFEKYFDQKEFHNLPCRVISTNNFRSLHAADPNFTLGTLHFNPIAKATNEQQMFDYFNTELNFPFTNITNIHGRMAQLSSSEIYTKFGNDNSNILGIGATYWMHGFERFQPYPLTQYENYMDHALYRKIISGLKVSDNLKNIVDVGEAYVRGLLKAPIFVSGKGQTNTGISLSSLLESILEKKANIGVGNKSKFIAMHVRRGDYWNKCKRIKSPELRSHCYPSPGKLEAVVQQYLGEEKMKEEQNSGLFEKQEQATNQFDVTLYIATNIGGSKDEFKSLRERYNVMFFEDLFLNTKGSNLDSSHMALID</sequence>
<comment type="caution">
    <text evidence="4">The sequence shown here is derived from an EMBL/GenBank/DDBJ whole genome shotgun (WGS) entry which is preliminary data.</text>
</comment>
<evidence type="ECO:0008006" key="6">
    <source>
        <dbReference type="Google" id="ProtNLM"/>
    </source>
</evidence>
<evidence type="ECO:0000256" key="2">
    <source>
        <dbReference type="ARBA" id="ARBA00023253"/>
    </source>
</evidence>
<keyword evidence="3" id="KW-0119">Carbohydrate metabolism</keyword>
<feature type="non-terminal residue" evidence="4">
    <location>
        <position position="1"/>
    </location>
</feature>
<dbReference type="Gene3D" id="3.40.50.11340">
    <property type="match status" value="1"/>
</dbReference>
<evidence type="ECO:0000313" key="4">
    <source>
        <dbReference type="EMBL" id="KAJ3202480.1"/>
    </source>
</evidence>
<reference evidence="4" key="1">
    <citation type="submission" date="2020-05" db="EMBL/GenBank/DDBJ databases">
        <title>Phylogenomic resolution of chytrid fungi.</title>
        <authorList>
            <person name="Stajich J.E."/>
            <person name="Amses K."/>
            <person name="Simmons R."/>
            <person name="Seto K."/>
            <person name="Myers J."/>
            <person name="Bonds A."/>
            <person name="Quandt C.A."/>
            <person name="Barry K."/>
            <person name="Liu P."/>
            <person name="Grigoriev I."/>
            <person name="Longcore J.E."/>
            <person name="James T.Y."/>
        </authorList>
    </citation>
    <scope>NUCLEOTIDE SEQUENCE</scope>
    <source>
        <strain evidence="4">JEL0476</strain>
    </source>
</reference>